<accession>A0A0F8WQN9</accession>
<sequence length="125" mass="13748">MAKEPERTPSAHDKSKHAVAEVPLTAFIGCDYDEFNPYTYRGVTLSLQAGDGSEAEKHIICSHSPLGDKNDAISVAKIRGARILVMSSWDNFLSDALREIVKLSKVAGKQYSDDPWSVLKVTKPE</sequence>
<name>A0A0F8WQN9_9ZZZZ</name>
<protein>
    <submittedName>
        <fullName evidence="1">Uncharacterized protein</fullName>
    </submittedName>
</protein>
<evidence type="ECO:0000313" key="1">
    <source>
        <dbReference type="EMBL" id="KKK58948.1"/>
    </source>
</evidence>
<reference evidence="1" key="1">
    <citation type="journal article" date="2015" name="Nature">
        <title>Complex archaea that bridge the gap between prokaryotes and eukaryotes.</title>
        <authorList>
            <person name="Spang A."/>
            <person name="Saw J.H."/>
            <person name="Jorgensen S.L."/>
            <person name="Zaremba-Niedzwiedzka K."/>
            <person name="Martijn J."/>
            <person name="Lind A.E."/>
            <person name="van Eijk R."/>
            <person name="Schleper C."/>
            <person name="Guy L."/>
            <person name="Ettema T.J."/>
        </authorList>
    </citation>
    <scope>NUCLEOTIDE SEQUENCE</scope>
</reference>
<comment type="caution">
    <text evidence="1">The sequence shown here is derived from an EMBL/GenBank/DDBJ whole genome shotgun (WGS) entry which is preliminary data.</text>
</comment>
<proteinExistence type="predicted"/>
<gene>
    <name evidence="1" type="ORF">LCGC14_3039300</name>
</gene>
<dbReference type="EMBL" id="LAZR01063724">
    <property type="protein sequence ID" value="KKK58948.1"/>
    <property type="molecule type" value="Genomic_DNA"/>
</dbReference>
<dbReference type="AlphaFoldDB" id="A0A0F8WQN9"/>
<organism evidence="1">
    <name type="scientific">marine sediment metagenome</name>
    <dbReference type="NCBI Taxonomy" id="412755"/>
    <lineage>
        <taxon>unclassified sequences</taxon>
        <taxon>metagenomes</taxon>
        <taxon>ecological metagenomes</taxon>
    </lineage>
</organism>